<dbReference type="Pfam" id="PF02515">
    <property type="entry name" value="CoA_transf_3"/>
    <property type="match status" value="1"/>
</dbReference>
<organism evidence="1">
    <name type="scientific">marine metagenome</name>
    <dbReference type="NCBI Taxonomy" id="408172"/>
    <lineage>
        <taxon>unclassified sequences</taxon>
        <taxon>metagenomes</taxon>
        <taxon>ecological metagenomes</taxon>
    </lineage>
</organism>
<dbReference type="InterPro" id="IPR044855">
    <property type="entry name" value="CoA-Trfase_III_dom3_sf"/>
</dbReference>
<proteinExistence type="predicted"/>
<dbReference type="GO" id="GO:0003824">
    <property type="term" value="F:catalytic activity"/>
    <property type="evidence" value="ECO:0007669"/>
    <property type="project" value="InterPro"/>
</dbReference>
<dbReference type="AlphaFoldDB" id="A0A381NCZ9"/>
<gene>
    <name evidence="1" type="ORF">METZ01_LOCUS5296</name>
</gene>
<reference evidence="1" key="1">
    <citation type="submission" date="2018-05" db="EMBL/GenBank/DDBJ databases">
        <authorList>
            <person name="Lanie J.A."/>
            <person name="Ng W.-L."/>
            <person name="Kazmierczak K.M."/>
            <person name="Andrzejewski T.M."/>
            <person name="Davidsen T.M."/>
            <person name="Wayne K.J."/>
            <person name="Tettelin H."/>
            <person name="Glass J.I."/>
            <person name="Rusch D."/>
            <person name="Podicherti R."/>
            <person name="Tsui H.-C.T."/>
            <person name="Winkler M.E."/>
        </authorList>
    </citation>
    <scope>NUCLEOTIDE SEQUENCE</scope>
</reference>
<dbReference type="Gene3D" id="3.40.50.10540">
    <property type="entry name" value="Crotonobetainyl-coa:carnitine coa-transferase, domain 1"/>
    <property type="match status" value="1"/>
</dbReference>
<dbReference type="SUPFAM" id="SSF89796">
    <property type="entry name" value="CoA-transferase family III (CaiB/BaiF)"/>
    <property type="match status" value="1"/>
</dbReference>
<dbReference type="InterPro" id="IPR050509">
    <property type="entry name" value="CoA-transferase_III"/>
</dbReference>
<dbReference type="InterPro" id="IPR003673">
    <property type="entry name" value="CoA-Trfase_fam_III"/>
</dbReference>
<dbReference type="PANTHER" id="PTHR48228:SF5">
    <property type="entry name" value="ALPHA-METHYLACYL-COA RACEMASE"/>
    <property type="match status" value="1"/>
</dbReference>
<protein>
    <recommendedName>
        <fullName evidence="2">Carnitine dehydratase</fullName>
    </recommendedName>
</protein>
<dbReference type="InterPro" id="IPR023606">
    <property type="entry name" value="CoA-Trfase_III_dom_1_sf"/>
</dbReference>
<name>A0A381NCZ9_9ZZZZ</name>
<dbReference type="Gene3D" id="3.30.1540.10">
    <property type="entry name" value="formyl-coa transferase, domain 3"/>
    <property type="match status" value="1"/>
</dbReference>
<evidence type="ECO:0000313" key="1">
    <source>
        <dbReference type="EMBL" id="SUZ52442.1"/>
    </source>
</evidence>
<dbReference type="PANTHER" id="PTHR48228">
    <property type="entry name" value="SUCCINYL-COA--D-CITRAMALATE COA-TRANSFERASE"/>
    <property type="match status" value="1"/>
</dbReference>
<accession>A0A381NCZ9</accession>
<dbReference type="EMBL" id="UINC01000274">
    <property type="protein sequence ID" value="SUZ52442.1"/>
    <property type="molecule type" value="Genomic_DNA"/>
</dbReference>
<sequence>MSAPLSSLKILDFSTLLPGPYASMMMADLGAEVLRLESPTRPDLVRMLSPRVKDGSATHATLNRSKHSLALNLKKPEAVKIVQQLVGKYDIVLEQFRPGVMTRLGLDYEELRRHNPALIFCSLTGYGQTGPYRNRAGHDLNYLAISGVSNYSRRKNESPVPLGIQVADVAGGSYHTVMGILAAVIHRQQTGEGQAVDISMSDAMFSMNIFEGANWLAGAPEAKPESTWLNGGTFYDYYQTRDERWISVSSLEPQFFTALLNAMELPEALLQTTLDDPEAQTQLKKILQKRFLERPWSEWETAFADIDACVELVLEFPEAMEHQHFKDREMIADVPASDGATHKQIASPFKFSTCKAEYRHVGAELGEQTEIVLKDLGYTEQQIEKLKNDGVCADNKAS</sequence>
<evidence type="ECO:0008006" key="2">
    <source>
        <dbReference type="Google" id="ProtNLM"/>
    </source>
</evidence>